<evidence type="ECO:0000256" key="2">
    <source>
        <dbReference type="SAM" id="Phobius"/>
    </source>
</evidence>
<feature type="compositionally biased region" description="Polar residues" evidence="1">
    <location>
        <begin position="51"/>
        <end position="61"/>
    </location>
</feature>
<organism evidence="3 4">
    <name type="scientific">Rhodococcus oxybenzonivorans</name>
    <dbReference type="NCBI Taxonomy" id="1990687"/>
    <lineage>
        <taxon>Bacteria</taxon>
        <taxon>Bacillati</taxon>
        <taxon>Actinomycetota</taxon>
        <taxon>Actinomycetes</taxon>
        <taxon>Mycobacteriales</taxon>
        <taxon>Nocardiaceae</taxon>
        <taxon>Rhodococcus</taxon>
    </lineage>
</organism>
<keyword evidence="4" id="KW-1185">Reference proteome</keyword>
<evidence type="ECO:0000256" key="1">
    <source>
        <dbReference type="SAM" id="MobiDB-lite"/>
    </source>
</evidence>
<keyword evidence="2" id="KW-1133">Transmembrane helix</keyword>
<evidence type="ECO:0000313" key="4">
    <source>
        <dbReference type="Proteomes" id="UP000245711"/>
    </source>
</evidence>
<evidence type="ECO:0008006" key="5">
    <source>
        <dbReference type="Google" id="ProtNLM"/>
    </source>
</evidence>
<reference evidence="3 4" key="1">
    <citation type="submission" date="2017-05" db="EMBL/GenBank/DDBJ databases">
        <title>Isolation of Rhodococcus sp. S2-17 biodegrading of BP-3.</title>
        <authorList>
            <person name="Lee Y."/>
            <person name="Kim K.H."/>
            <person name="Chun B.H."/>
            <person name="Jung H.S."/>
            <person name="Jeon C.O."/>
        </authorList>
    </citation>
    <scope>NUCLEOTIDE SEQUENCE [LARGE SCALE GENOMIC DNA]</scope>
    <source>
        <strain evidence="3 4">S2-17</strain>
    </source>
</reference>
<keyword evidence="2" id="KW-0472">Membrane</keyword>
<dbReference type="KEGG" id="roz:CBI38_03760"/>
<protein>
    <recommendedName>
        <fullName evidence="5">DUF4232 domain-containing protein</fullName>
    </recommendedName>
</protein>
<dbReference type="AlphaFoldDB" id="A0A2S2BQG2"/>
<feature type="transmembrane region" description="Helical" evidence="2">
    <location>
        <begin position="18"/>
        <end position="36"/>
    </location>
</feature>
<sequence>MLEPNGPLPPEIYWRRRALAIGGAIVVLLLVVWLISSLRGGDDSETDPAAASSSLTTPVSISPTASGSPSSGGSGGSGGGGGAAAAGDEGSGTASASGSSTSGASSSAGSTSAAVSGQTVAAGQCPDQSLAIKVAADKPTYLPGEEPSFTTVITNIGTTSCQRDLGSSLQQVLVYTIDGSVRLWSNIDCFPQSAADLRTLAPGEQAQFTVKWSAKTSAPDCLTQPEPQRDPVGPGAYTVVGQLGQLRSAPEPFNLS</sequence>
<dbReference type="RefSeq" id="WP_109326500.1">
    <property type="nucleotide sequence ID" value="NZ_CP021354.1"/>
</dbReference>
<dbReference type="Proteomes" id="UP000245711">
    <property type="component" value="Chromosome"/>
</dbReference>
<feature type="compositionally biased region" description="Gly residues" evidence="1">
    <location>
        <begin position="70"/>
        <end position="84"/>
    </location>
</feature>
<dbReference type="EMBL" id="CP021354">
    <property type="protein sequence ID" value="AWK70814.1"/>
    <property type="molecule type" value="Genomic_DNA"/>
</dbReference>
<keyword evidence="2" id="KW-0812">Transmembrane</keyword>
<dbReference type="OrthoDB" id="5189092at2"/>
<gene>
    <name evidence="3" type="ORF">CBI38_03760</name>
</gene>
<name>A0A2S2BQG2_9NOCA</name>
<accession>A0A2S2BQG2</accession>
<evidence type="ECO:0000313" key="3">
    <source>
        <dbReference type="EMBL" id="AWK70814.1"/>
    </source>
</evidence>
<feature type="compositionally biased region" description="Low complexity" evidence="1">
    <location>
        <begin position="85"/>
        <end position="111"/>
    </location>
</feature>
<feature type="region of interest" description="Disordered" evidence="1">
    <location>
        <begin position="40"/>
        <end position="111"/>
    </location>
</feature>
<proteinExistence type="predicted"/>